<feature type="transmembrane region" description="Helical" evidence="8">
    <location>
        <begin position="649"/>
        <end position="669"/>
    </location>
</feature>
<evidence type="ECO:0000259" key="9">
    <source>
        <dbReference type="SMART" id="SM00831"/>
    </source>
</evidence>
<dbReference type="Pfam" id="PF00702">
    <property type="entry name" value="Hydrolase"/>
    <property type="match status" value="1"/>
</dbReference>
<feature type="transmembrane region" description="Helical" evidence="8">
    <location>
        <begin position="716"/>
        <end position="741"/>
    </location>
</feature>
<proteinExistence type="predicted"/>
<evidence type="ECO:0000313" key="10">
    <source>
        <dbReference type="EMBL" id="PUE60225.1"/>
    </source>
</evidence>
<feature type="transmembrane region" description="Helical" evidence="8">
    <location>
        <begin position="234"/>
        <end position="253"/>
    </location>
</feature>
<keyword evidence="2 8" id="KW-0812">Transmembrane</keyword>
<feature type="transmembrane region" description="Helical" evidence="8">
    <location>
        <begin position="69"/>
        <end position="85"/>
    </location>
</feature>
<feature type="transmembrane region" description="Helical" evidence="8">
    <location>
        <begin position="811"/>
        <end position="832"/>
    </location>
</feature>
<dbReference type="InterPro" id="IPR036412">
    <property type="entry name" value="HAD-like_sf"/>
</dbReference>
<evidence type="ECO:0000256" key="1">
    <source>
        <dbReference type="ARBA" id="ARBA00004141"/>
    </source>
</evidence>
<evidence type="ECO:0000256" key="2">
    <source>
        <dbReference type="ARBA" id="ARBA00022692"/>
    </source>
</evidence>
<evidence type="ECO:0000256" key="6">
    <source>
        <dbReference type="ARBA" id="ARBA00022989"/>
    </source>
</evidence>
<dbReference type="SUPFAM" id="SSF81665">
    <property type="entry name" value="Calcium ATPase, transmembrane domain M"/>
    <property type="match status" value="1"/>
</dbReference>
<dbReference type="InterPro" id="IPR023299">
    <property type="entry name" value="ATPase_P-typ_cyto_dom_N"/>
</dbReference>
<dbReference type="GO" id="GO:0015662">
    <property type="term" value="F:P-type ion transporter activity"/>
    <property type="evidence" value="ECO:0007669"/>
    <property type="project" value="UniProtKB-ARBA"/>
</dbReference>
<dbReference type="GO" id="GO:0016887">
    <property type="term" value="F:ATP hydrolysis activity"/>
    <property type="evidence" value="ECO:0007669"/>
    <property type="project" value="InterPro"/>
</dbReference>
<feature type="transmembrane region" description="Helical" evidence="8">
    <location>
        <begin position="776"/>
        <end position="799"/>
    </location>
</feature>
<dbReference type="PROSITE" id="PS00154">
    <property type="entry name" value="ATPASE_E1_E2"/>
    <property type="match status" value="1"/>
</dbReference>
<dbReference type="SUPFAM" id="SSF81653">
    <property type="entry name" value="Calcium ATPase, transduction domain A"/>
    <property type="match status" value="1"/>
</dbReference>
<dbReference type="Pfam" id="PF00690">
    <property type="entry name" value="Cation_ATPase_N"/>
    <property type="match status" value="1"/>
</dbReference>
<dbReference type="NCBIfam" id="TIGR01494">
    <property type="entry name" value="ATPase_P-type"/>
    <property type="match status" value="2"/>
</dbReference>
<dbReference type="EMBL" id="NESP01000001">
    <property type="protein sequence ID" value="PUE60225.1"/>
    <property type="molecule type" value="Genomic_DNA"/>
</dbReference>
<dbReference type="InterPro" id="IPR001757">
    <property type="entry name" value="P_typ_ATPase"/>
</dbReference>
<dbReference type="SUPFAM" id="SSF56784">
    <property type="entry name" value="HAD-like"/>
    <property type="match status" value="1"/>
</dbReference>
<keyword evidence="4" id="KW-0067">ATP-binding</keyword>
<protein>
    <submittedName>
        <fullName evidence="10">ATPase</fullName>
    </submittedName>
</protein>
<dbReference type="SUPFAM" id="SSF81660">
    <property type="entry name" value="Metal cation-transporting ATPase, ATP-binding domain N"/>
    <property type="match status" value="1"/>
</dbReference>
<evidence type="ECO:0000256" key="8">
    <source>
        <dbReference type="SAM" id="Phobius"/>
    </source>
</evidence>
<keyword evidence="7 8" id="KW-0472">Membrane</keyword>
<keyword evidence="3" id="KW-0547">Nucleotide-binding</keyword>
<dbReference type="Gene3D" id="3.40.1110.10">
    <property type="entry name" value="Calcium-transporting ATPase, cytoplasmic domain N"/>
    <property type="match status" value="1"/>
</dbReference>
<dbReference type="Gene3D" id="2.70.150.10">
    <property type="entry name" value="Calcium-transporting ATPase, cytoplasmic transduction domain A"/>
    <property type="match status" value="1"/>
</dbReference>
<gene>
    <name evidence="10" type="ORF">B9Z44_11980</name>
</gene>
<evidence type="ECO:0000256" key="7">
    <source>
        <dbReference type="ARBA" id="ARBA00023136"/>
    </source>
</evidence>
<dbReference type="InterPro" id="IPR023214">
    <property type="entry name" value="HAD_sf"/>
</dbReference>
<dbReference type="InterPro" id="IPR023298">
    <property type="entry name" value="ATPase_P-typ_TM_dom_sf"/>
</dbReference>
<comment type="caution">
    <text evidence="10">The sequence shown here is derived from an EMBL/GenBank/DDBJ whole genome shotgun (WGS) entry which is preliminary data.</text>
</comment>
<name>A0A315EU04_9BURK</name>
<dbReference type="InterPro" id="IPR008250">
    <property type="entry name" value="ATPase_P-typ_transduc_dom_A_sf"/>
</dbReference>
<keyword evidence="11" id="KW-1185">Reference proteome</keyword>
<organism evidence="10 11">
    <name type="scientific">Limnohabitans curvus</name>
    <dbReference type="NCBI Taxonomy" id="323423"/>
    <lineage>
        <taxon>Bacteria</taxon>
        <taxon>Pseudomonadati</taxon>
        <taxon>Pseudomonadota</taxon>
        <taxon>Betaproteobacteria</taxon>
        <taxon>Burkholderiales</taxon>
        <taxon>Comamonadaceae</taxon>
        <taxon>Limnohabitans</taxon>
    </lineage>
</organism>
<dbReference type="SFLD" id="SFLDS00003">
    <property type="entry name" value="Haloacid_Dehalogenase"/>
    <property type="match status" value="1"/>
</dbReference>
<keyword evidence="6 8" id="KW-1133">Transmembrane helix</keyword>
<dbReference type="SFLD" id="SFLDG00002">
    <property type="entry name" value="C1.7:_P-type_atpase_like"/>
    <property type="match status" value="1"/>
</dbReference>
<feature type="transmembrane region" description="Helical" evidence="8">
    <location>
        <begin position="43"/>
        <end position="63"/>
    </location>
</feature>
<sequence>MSTAPSPQLAGLTSEQAAQQLARDGANALDAAQRRTVWGRLWALLREPMFALLVLAASLYLVLGDLTEGLTLFVFVLAVLALTFYQEGKSEAAIDALRQLSQPFAQVMRDGQRINVPSRDVVVGDMLFISEGDRIAADAWVLQSDQLQVDESLLTGESLAVTKVGAAFDEALVHSQQPGGDELAAVFGGTFVVRGQGVVRVTATGMRGQMGRIGASLNQIETALTPLQKQTAQLVKVLAWITFGLCVLMILTLGLRNGAWLPALLSGIALAMAILPEEYPVVMAIFPALGAHRLAQEGVLTRHINAIETLGATTVLCTDKTGTLTENRMKVAALAVGDASAPRLFNINGESLPDDFHGLVEHAILASAPEPFDPMEVAFHALGQTWLHEEHLHPDWDLVQTYALSPALRAMSHVWRASEDAAHIVSAKGAPEAVMDLCHLSPALQAQWGEVVHAMASEGLRVLAVAQGRFVGDAWPSSAHGFDFEWLGLIGLSDPLRPEIAQAIADCHSASIKVIMITGDYPQTARVIANQAGLQGGETLTGDTIDAMSDEALSAHLKTVSVCARISPHQKLRIVQALKRRGEVVAMTGDGVNDAPALRAAHVGIAMGARGTDVAREASSLVLVDDNFASIVKGIRLGRRIFGNLQKSMAYIFAIHIPIAGLALVPMLFALPPLLMPLHIALLELVVDPSCSIAFENEPAEADVMQRPPRDTLAPIFGFQQMLASFFQGACVLVATGAAYWVSLDFSAEAQRAMVLVTLVAANAMLIFLNRARNWVAVWVMVGALTLVLFGIYVPWLAAPLNLALLDLSQLATALGLGIASVLAAWFCLGLLRYDGPFKGAEHG</sequence>
<reference evidence="10 11" key="1">
    <citation type="submission" date="2017-04" db="EMBL/GenBank/DDBJ databases">
        <title>Unexpected and diverse lifestyles within the genus Limnohabitans.</title>
        <authorList>
            <person name="Kasalicky V."/>
            <person name="Mehrshad M."/>
            <person name="Andrei S.-A."/>
            <person name="Salcher M."/>
            <person name="Kratochvilova H."/>
            <person name="Simek K."/>
            <person name="Ghai R."/>
        </authorList>
    </citation>
    <scope>NUCLEOTIDE SEQUENCE [LARGE SCALE GENOMIC DNA]</scope>
    <source>
        <strain evidence="10 11">MWH-C5</strain>
    </source>
</reference>
<feature type="domain" description="Cation-transporting P-type ATPase N-terminal" evidence="9">
    <location>
        <begin position="4"/>
        <end position="65"/>
    </location>
</feature>
<feature type="transmembrane region" description="Helical" evidence="8">
    <location>
        <begin position="259"/>
        <end position="275"/>
    </location>
</feature>
<dbReference type="InterPro" id="IPR006068">
    <property type="entry name" value="ATPase_P-typ_cation-transptr_C"/>
</dbReference>
<dbReference type="InterPro" id="IPR004014">
    <property type="entry name" value="ATPase_P-typ_cation-transptr_N"/>
</dbReference>
<comment type="subcellular location">
    <subcellularLocation>
        <location evidence="1">Membrane</location>
        <topology evidence="1">Multi-pass membrane protein</topology>
    </subcellularLocation>
</comment>
<evidence type="ECO:0000313" key="11">
    <source>
        <dbReference type="Proteomes" id="UP000251341"/>
    </source>
</evidence>
<dbReference type="SFLD" id="SFLDF00027">
    <property type="entry name" value="p-type_atpase"/>
    <property type="match status" value="1"/>
</dbReference>
<dbReference type="Gene3D" id="3.40.50.1000">
    <property type="entry name" value="HAD superfamily/HAD-like"/>
    <property type="match status" value="1"/>
</dbReference>
<dbReference type="PRINTS" id="PR00120">
    <property type="entry name" value="HATPASE"/>
</dbReference>
<dbReference type="Pfam" id="PF00122">
    <property type="entry name" value="E1-E2_ATPase"/>
    <property type="match status" value="1"/>
</dbReference>
<dbReference type="InterPro" id="IPR059000">
    <property type="entry name" value="ATPase_P-type_domA"/>
</dbReference>
<dbReference type="InterPro" id="IPR018303">
    <property type="entry name" value="ATPase_P-typ_P_site"/>
</dbReference>
<dbReference type="SMART" id="SM00831">
    <property type="entry name" value="Cation_ATPase_N"/>
    <property type="match status" value="1"/>
</dbReference>
<evidence type="ECO:0000256" key="3">
    <source>
        <dbReference type="ARBA" id="ARBA00022741"/>
    </source>
</evidence>
<dbReference type="Gene3D" id="1.20.1110.10">
    <property type="entry name" value="Calcium-transporting ATPase, transmembrane domain"/>
    <property type="match status" value="1"/>
</dbReference>
<dbReference type="Pfam" id="PF00689">
    <property type="entry name" value="Cation_ATPase_C"/>
    <property type="match status" value="1"/>
</dbReference>
<dbReference type="GO" id="GO:0016020">
    <property type="term" value="C:membrane"/>
    <property type="evidence" value="ECO:0007669"/>
    <property type="project" value="UniProtKB-SubCell"/>
</dbReference>
<dbReference type="InterPro" id="IPR044492">
    <property type="entry name" value="P_typ_ATPase_HD_dom"/>
</dbReference>
<evidence type="ECO:0000256" key="4">
    <source>
        <dbReference type="ARBA" id="ARBA00022840"/>
    </source>
</evidence>
<dbReference type="GO" id="GO:0005524">
    <property type="term" value="F:ATP binding"/>
    <property type="evidence" value="ECO:0007669"/>
    <property type="project" value="UniProtKB-KW"/>
</dbReference>
<evidence type="ECO:0000256" key="5">
    <source>
        <dbReference type="ARBA" id="ARBA00022967"/>
    </source>
</evidence>
<dbReference type="AlphaFoldDB" id="A0A315EU04"/>
<dbReference type="PANTHER" id="PTHR42861">
    <property type="entry name" value="CALCIUM-TRANSPORTING ATPASE"/>
    <property type="match status" value="1"/>
</dbReference>
<accession>A0A315EU04</accession>
<dbReference type="PRINTS" id="PR00119">
    <property type="entry name" value="CATATPASE"/>
</dbReference>
<dbReference type="RefSeq" id="WP_108358985.1">
    <property type="nucleotide sequence ID" value="NZ_NESP01000001.1"/>
</dbReference>
<keyword evidence="5" id="KW-1278">Translocase</keyword>
<dbReference type="Proteomes" id="UP000251341">
    <property type="component" value="Unassembled WGS sequence"/>
</dbReference>